<evidence type="ECO:0000313" key="3">
    <source>
        <dbReference type="EMBL" id="KAF3768242.1"/>
    </source>
</evidence>
<sequence>MPGQLRSLRWHDKGSLELTRRRMRTRTRAAATTTSRRKTRAASGRVVDGELDPEKILRRHGRAATQRTRREQPAQALLPPATVEAGQAPAVTIPEPRSGVKSVGNAAENTADSTIRHTIENPFEGSFGQRTSSEESGFGYQDPLQVFYRRVGYLPPLSDAALDLLGSILLDPGVFARMARMSANKNLKDPAEKAYNDKLWALDKSKCTLSSQEPTFQRTMLISMIDRYRLIYEKGEHGPTTMLDFAAEGVWGCPPMPTMASRRLEDFLTQPKPDLAVAFRRQSLFPAGTNWNIFPTATQRLVCYEDISPPSDDRAFHFLTVEAKKSELDISDSVARAQSLNNASQALHNMYEFFREADDGKGEKFVDLFFDKVRFFSVVATSEGIKIRIYRACRISSGADKSADDYDQQGLDNPIRDDYPLKFLYSDYWTAHSPLNRQEVITVFAQILYGYGVGELAGYLRDAILEMDQKFQKYERNMGFFFQRSEAYYSHGQLPPLSRAASQNLRVQSQAATSTNASTSSI</sequence>
<dbReference type="InterPro" id="IPR057684">
    <property type="entry name" value="DUF7924"/>
</dbReference>
<evidence type="ECO:0000256" key="1">
    <source>
        <dbReference type="SAM" id="MobiDB-lite"/>
    </source>
</evidence>
<feature type="domain" description="DUF7924" evidence="2">
    <location>
        <begin position="258"/>
        <end position="389"/>
    </location>
</feature>
<protein>
    <recommendedName>
        <fullName evidence="2">DUF7924 domain-containing protein</fullName>
    </recommendedName>
</protein>
<dbReference type="Pfam" id="PF25545">
    <property type="entry name" value="DUF7924"/>
    <property type="match status" value="1"/>
</dbReference>
<feature type="region of interest" description="Disordered" evidence="1">
    <location>
        <begin position="24"/>
        <end position="44"/>
    </location>
</feature>
<evidence type="ECO:0000313" key="4">
    <source>
        <dbReference type="Proteomes" id="UP000803844"/>
    </source>
</evidence>
<dbReference type="GeneID" id="63839621"/>
<comment type="caution">
    <text evidence="3">The sequence shown here is derived from an EMBL/GenBank/DDBJ whole genome shotgun (WGS) entry which is preliminary data.</text>
</comment>
<dbReference type="AlphaFoldDB" id="A0A9P5CS62"/>
<organism evidence="3 4">
    <name type="scientific">Cryphonectria parasitica (strain ATCC 38755 / EP155)</name>
    <dbReference type="NCBI Taxonomy" id="660469"/>
    <lineage>
        <taxon>Eukaryota</taxon>
        <taxon>Fungi</taxon>
        <taxon>Dikarya</taxon>
        <taxon>Ascomycota</taxon>
        <taxon>Pezizomycotina</taxon>
        <taxon>Sordariomycetes</taxon>
        <taxon>Sordariomycetidae</taxon>
        <taxon>Diaporthales</taxon>
        <taxon>Cryphonectriaceae</taxon>
        <taxon>Cryphonectria-Endothia species complex</taxon>
        <taxon>Cryphonectria</taxon>
    </lineage>
</organism>
<accession>A0A9P5CS62</accession>
<evidence type="ECO:0000259" key="2">
    <source>
        <dbReference type="Pfam" id="PF25545"/>
    </source>
</evidence>
<dbReference type="OrthoDB" id="5377772at2759"/>
<dbReference type="RefSeq" id="XP_040779203.1">
    <property type="nucleotide sequence ID" value="XM_040922492.1"/>
</dbReference>
<dbReference type="Proteomes" id="UP000803844">
    <property type="component" value="Unassembled WGS sequence"/>
</dbReference>
<dbReference type="EMBL" id="MU032345">
    <property type="protein sequence ID" value="KAF3768242.1"/>
    <property type="molecule type" value="Genomic_DNA"/>
</dbReference>
<gene>
    <name evidence="3" type="ORF">M406DRAFT_349706</name>
</gene>
<name>A0A9P5CS62_CRYP1</name>
<proteinExistence type="predicted"/>
<reference evidence="3" key="1">
    <citation type="journal article" date="2020" name="Phytopathology">
        <title>Genome sequence of the chestnut blight fungus Cryphonectria parasitica EP155: A fundamental resource for an archetypical invasive plant pathogen.</title>
        <authorList>
            <person name="Crouch J.A."/>
            <person name="Dawe A."/>
            <person name="Aerts A."/>
            <person name="Barry K."/>
            <person name="Churchill A.C.L."/>
            <person name="Grimwood J."/>
            <person name="Hillman B."/>
            <person name="Milgroom M.G."/>
            <person name="Pangilinan J."/>
            <person name="Smith M."/>
            <person name="Salamov A."/>
            <person name="Schmutz J."/>
            <person name="Yadav J."/>
            <person name="Grigoriev I.V."/>
            <person name="Nuss D."/>
        </authorList>
    </citation>
    <scope>NUCLEOTIDE SEQUENCE</scope>
    <source>
        <strain evidence="3">EP155</strain>
    </source>
</reference>
<keyword evidence="4" id="KW-1185">Reference proteome</keyword>